<reference evidence="2 3" key="1">
    <citation type="submission" date="2018-02" db="EMBL/GenBank/DDBJ databases">
        <title>Complete genome sequence of Streptomyces dengpaensis, the producer of angucyclines.</title>
        <authorList>
            <person name="Yumei L."/>
        </authorList>
    </citation>
    <scope>NUCLEOTIDE SEQUENCE [LARGE SCALE GENOMIC DNA]</scope>
    <source>
        <strain evidence="2 3">XZHG99</strain>
    </source>
</reference>
<evidence type="ECO:0000313" key="2">
    <source>
        <dbReference type="EMBL" id="AVH59808.1"/>
    </source>
</evidence>
<organism evidence="2 3">
    <name type="scientific">Streptomyces dengpaensis</name>
    <dbReference type="NCBI Taxonomy" id="2049881"/>
    <lineage>
        <taxon>Bacteria</taxon>
        <taxon>Bacillati</taxon>
        <taxon>Actinomycetota</taxon>
        <taxon>Actinomycetes</taxon>
        <taxon>Kitasatosporales</taxon>
        <taxon>Streptomycetaceae</taxon>
        <taxon>Streptomyces</taxon>
    </lineage>
</organism>
<protein>
    <submittedName>
        <fullName evidence="2">Uncharacterized protein</fullName>
    </submittedName>
</protein>
<name>A0ABN5I9I4_9ACTN</name>
<feature type="compositionally biased region" description="Low complexity" evidence="1">
    <location>
        <begin position="30"/>
        <end position="58"/>
    </location>
</feature>
<dbReference type="Proteomes" id="UP000238413">
    <property type="component" value="Chromosome"/>
</dbReference>
<keyword evidence="3" id="KW-1185">Reference proteome</keyword>
<evidence type="ECO:0000313" key="3">
    <source>
        <dbReference type="Proteomes" id="UP000238413"/>
    </source>
</evidence>
<sequence>MGAELEGGALTCACRVPLRPPVPPQRHDCPQPGRRGGQPPSAARAPAATATNPPRTATINSGTTTASNQVRESGAGSGAKRRKCPRSSPAARAFVPSAAPPSPRGFMAGCPRPDRSSGPGAPLSAPASRPRTTLV</sequence>
<gene>
    <name evidence="2" type="ORF">C4B68_33130</name>
</gene>
<feature type="compositionally biased region" description="Polar residues" evidence="1">
    <location>
        <begin position="59"/>
        <end position="71"/>
    </location>
</feature>
<dbReference type="EMBL" id="CP026652">
    <property type="protein sequence ID" value="AVH59808.1"/>
    <property type="molecule type" value="Genomic_DNA"/>
</dbReference>
<feature type="region of interest" description="Disordered" evidence="1">
    <location>
        <begin position="15"/>
        <end position="135"/>
    </location>
</feature>
<evidence type="ECO:0000256" key="1">
    <source>
        <dbReference type="SAM" id="MobiDB-lite"/>
    </source>
</evidence>
<accession>A0ABN5I9I4</accession>
<proteinExistence type="predicted"/>